<comment type="caution">
    <text evidence="1">The sequence shown here is derived from an EMBL/GenBank/DDBJ whole genome shotgun (WGS) entry which is preliminary data.</text>
</comment>
<dbReference type="Pfam" id="PF20370">
    <property type="entry name" value="DUF6665"/>
    <property type="match status" value="1"/>
</dbReference>
<accession>A0ABS7PX82</accession>
<organism evidence="1 2">
    <name type="scientific">Sphingomonas colocasiae</name>
    <dbReference type="NCBI Taxonomy" id="1848973"/>
    <lineage>
        <taxon>Bacteria</taxon>
        <taxon>Pseudomonadati</taxon>
        <taxon>Pseudomonadota</taxon>
        <taxon>Alphaproteobacteria</taxon>
        <taxon>Sphingomonadales</taxon>
        <taxon>Sphingomonadaceae</taxon>
        <taxon>Sphingomonas</taxon>
    </lineage>
</organism>
<keyword evidence="2" id="KW-1185">Reference proteome</keyword>
<gene>
    <name evidence="1" type="ORF">K7G82_26230</name>
</gene>
<evidence type="ECO:0000313" key="1">
    <source>
        <dbReference type="EMBL" id="MBY8825828.1"/>
    </source>
</evidence>
<dbReference type="EMBL" id="JAINVV010000013">
    <property type="protein sequence ID" value="MBY8825828.1"/>
    <property type="molecule type" value="Genomic_DNA"/>
</dbReference>
<sequence>MIVPGRKSLGDAALGALEAELLNEKVEALGRAGRAAQDALKALADGDADLREARLDTAAGKVWNFMVQRELRGFANAMR</sequence>
<evidence type="ECO:0000313" key="2">
    <source>
        <dbReference type="Proteomes" id="UP000706039"/>
    </source>
</evidence>
<dbReference type="InterPro" id="IPR046606">
    <property type="entry name" value="DUF6665"/>
</dbReference>
<proteinExistence type="predicted"/>
<dbReference type="Proteomes" id="UP000706039">
    <property type="component" value="Unassembled WGS sequence"/>
</dbReference>
<dbReference type="RefSeq" id="WP_222992922.1">
    <property type="nucleotide sequence ID" value="NZ_JAINVV010000013.1"/>
</dbReference>
<protein>
    <submittedName>
        <fullName evidence="1">Uncharacterized protein</fullName>
    </submittedName>
</protein>
<reference evidence="1 2" key="1">
    <citation type="submission" date="2021-08" db="EMBL/GenBank/DDBJ databases">
        <authorList>
            <person name="Tuo L."/>
        </authorList>
    </citation>
    <scope>NUCLEOTIDE SEQUENCE [LARGE SCALE GENOMIC DNA]</scope>
    <source>
        <strain evidence="1 2">JCM 31229</strain>
    </source>
</reference>
<name>A0ABS7PX82_9SPHN</name>